<organism evidence="10 11">
    <name type="scientific">Streptomyces iconiensis</name>
    <dbReference type="NCBI Taxonomy" id="1384038"/>
    <lineage>
        <taxon>Bacteria</taxon>
        <taxon>Bacillati</taxon>
        <taxon>Actinomycetota</taxon>
        <taxon>Actinomycetes</taxon>
        <taxon>Kitasatosporales</taxon>
        <taxon>Streptomycetaceae</taxon>
        <taxon>Streptomyces</taxon>
    </lineage>
</organism>
<keyword evidence="5 8" id="KW-0812">Transmembrane</keyword>
<evidence type="ECO:0000256" key="2">
    <source>
        <dbReference type="ARBA" id="ARBA00009261"/>
    </source>
</evidence>
<evidence type="ECO:0000256" key="7">
    <source>
        <dbReference type="ARBA" id="ARBA00023136"/>
    </source>
</evidence>
<feature type="transmembrane region" description="Helical" evidence="8">
    <location>
        <begin position="353"/>
        <end position="376"/>
    </location>
</feature>
<name>A0ABT7A825_9ACTN</name>
<keyword evidence="7 8" id="KW-0472">Membrane</keyword>
<feature type="transmembrane region" description="Helical" evidence="8">
    <location>
        <begin position="420"/>
        <end position="443"/>
    </location>
</feature>
<evidence type="ECO:0000256" key="6">
    <source>
        <dbReference type="ARBA" id="ARBA00022989"/>
    </source>
</evidence>
<keyword evidence="3 8" id="KW-0813">Transport</keyword>
<keyword evidence="4 8" id="KW-1003">Cell membrane</keyword>
<protein>
    <submittedName>
        <fullName evidence="10">Alanine/glycine:cation symporter family protein</fullName>
    </submittedName>
</protein>
<feature type="transmembrane region" description="Helical" evidence="8">
    <location>
        <begin position="153"/>
        <end position="170"/>
    </location>
</feature>
<evidence type="ECO:0000313" key="11">
    <source>
        <dbReference type="Proteomes" id="UP001214441"/>
    </source>
</evidence>
<proteinExistence type="inferred from homology"/>
<feature type="transmembrane region" description="Helical" evidence="8">
    <location>
        <begin position="190"/>
        <end position="208"/>
    </location>
</feature>
<evidence type="ECO:0000256" key="9">
    <source>
        <dbReference type="SAM" id="MobiDB-lite"/>
    </source>
</evidence>
<dbReference type="PRINTS" id="PR00175">
    <property type="entry name" value="NAALASMPORT"/>
</dbReference>
<comment type="similarity">
    <text evidence="2 8">Belongs to the alanine or glycine:cation symporter (AGCS) (TC 2.A.25) family.</text>
</comment>
<keyword evidence="11" id="KW-1185">Reference proteome</keyword>
<keyword evidence="8" id="KW-0769">Symport</keyword>
<dbReference type="PROSITE" id="PS00873">
    <property type="entry name" value="NA_ALANINE_SYMP"/>
    <property type="match status" value="1"/>
</dbReference>
<dbReference type="RefSeq" id="WP_274044964.1">
    <property type="nucleotide sequence ID" value="NZ_JANCPR020000059.1"/>
</dbReference>
<evidence type="ECO:0000256" key="1">
    <source>
        <dbReference type="ARBA" id="ARBA00004651"/>
    </source>
</evidence>
<dbReference type="Gene3D" id="1.20.1740.10">
    <property type="entry name" value="Amino acid/polyamine transporter I"/>
    <property type="match status" value="1"/>
</dbReference>
<feature type="transmembrane region" description="Helical" evidence="8">
    <location>
        <begin position="15"/>
        <end position="33"/>
    </location>
</feature>
<dbReference type="Pfam" id="PF01235">
    <property type="entry name" value="Na_Ala_symp"/>
    <property type="match status" value="1"/>
</dbReference>
<dbReference type="NCBIfam" id="TIGR00835">
    <property type="entry name" value="agcS"/>
    <property type="match status" value="1"/>
</dbReference>
<feature type="transmembrane region" description="Helical" evidence="8">
    <location>
        <begin position="220"/>
        <end position="241"/>
    </location>
</feature>
<evidence type="ECO:0000256" key="3">
    <source>
        <dbReference type="ARBA" id="ARBA00022448"/>
    </source>
</evidence>
<dbReference type="Proteomes" id="UP001214441">
    <property type="component" value="Unassembled WGS sequence"/>
</dbReference>
<evidence type="ECO:0000256" key="5">
    <source>
        <dbReference type="ARBA" id="ARBA00022692"/>
    </source>
</evidence>
<feature type="transmembrane region" description="Helical" evidence="8">
    <location>
        <begin position="99"/>
        <end position="119"/>
    </location>
</feature>
<accession>A0ABT7A825</accession>
<sequence>MDSLNSFILDVNDVFWAYCLIPLVVGAALYFTFRSRAVQIRLLPEMFRVLGDKAQTGPDGRKQVSAFGAFTISAAARVGTGNIAGVAAAITAGGAGAVFWMWVMALLGASSAFVESALAQLYKVRNKDREGNDAGTYRGGPAYYMQRGLGKRWVGVIFAVVITLTFGFTFNAVQSNTITSVAQGSFGDSFPALGAGVGLVVLLGAVIFGGVRRIATVTSVIVPVMAVLYLLLGATVVVLNIGDVPRVFADIVGGAFGFREVAGGAIGAAIQQGIRRGMFSNEAGLGSAPNAAATAEVTHPVKQGLVQTLGVFFDTLLICSMTAFIILTSNPSLSGRAGADLTQQAMTDTLGGWAGHVLTLVVFLLAFSTLIGNYYYGESNIRFMTGNRWVLPGYRVLVLVAVFGGALGSVDVVWNLADVFMGGMALVNLLAILPLSAIAWRLLEDYLAQRRQGLDPVFTRDRVPGLPGEIECWEAAAVPGPATASGKAAKPGTGAKPGTAGKLGTAGKSGKAAKPGTNAQQEDASRES</sequence>
<dbReference type="PANTHER" id="PTHR30330:SF1">
    <property type="entry name" value="AMINO-ACID CARRIER PROTEIN ALST"/>
    <property type="match status" value="1"/>
</dbReference>
<dbReference type="PANTHER" id="PTHR30330">
    <property type="entry name" value="AGSS FAMILY TRANSPORTER, SODIUM-ALANINE"/>
    <property type="match status" value="1"/>
</dbReference>
<dbReference type="EMBL" id="JANCPR020000059">
    <property type="protein sequence ID" value="MDJ1137493.1"/>
    <property type="molecule type" value="Genomic_DNA"/>
</dbReference>
<dbReference type="InterPro" id="IPR001463">
    <property type="entry name" value="Na/Ala_symport"/>
</dbReference>
<comment type="caution">
    <text evidence="10">The sequence shown here is derived from an EMBL/GenBank/DDBJ whole genome shotgun (WGS) entry which is preliminary data.</text>
</comment>
<comment type="subcellular location">
    <subcellularLocation>
        <location evidence="1 8">Cell membrane</location>
        <topology evidence="1 8">Multi-pass membrane protein</topology>
    </subcellularLocation>
</comment>
<feature type="transmembrane region" description="Helical" evidence="8">
    <location>
        <begin position="67"/>
        <end position="93"/>
    </location>
</feature>
<reference evidence="10 11" key="1">
    <citation type="submission" date="2023-05" db="EMBL/GenBank/DDBJ databases">
        <title>Streptantibioticus silvisoli sp. nov., acidotolerant actinomycetes 1 from pine litter.</title>
        <authorList>
            <person name="Swiecimska M."/>
            <person name="Golinska P."/>
            <person name="Sangal V."/>
            <person name="Wachnowicz B."/>
            <person name="Goodfellow M."/>
        </authorList>
    </citation>
    <scope>NUCLEOTIDE SEQUENCE [LARGE SCALE GENOMIC DNA]</scope>
    <source>
        <strain evidence="10 11">DSM 42109</strain>
    </source>
</reference>
<feature type="transmembrane region" description="Helical" evidence="8">
    <location>
        <begin position="396"/>
        <end position="414"/>
    </location>
</feature>
<feature type="transmembrane region" description="Helical" evidence="8">
    <location>
        <begin position="247"/>
        <end position="270"/>
    </location>
</feature>
<gene>
    <name evidence="10" type="ORF">NMN56_037185</name>
</gene>
<feature type="region of interest" description="Disordered" evidence="9">
    <location>
        <begin position="481"/>
        <end position="528"/>
    </location>
</feature>
<feature type="transmembrane region" description="Helical" evidence="8">
    <location>
        <begin position="311"/>
        <end position="333"/>
    </location>
</feature>
<evidence type="ECO:0000313" key="10">
    <source>
        <dbReference type="EMBL" id="MDJ1137493.1"/>
    </source>
</evidence>
<keyword evidence="6 8" id="KW-1133">Transmembrane helix</keyword>
<evidence type="ECO:0000256" key="4">
    <source>
        <dbReference type="ARBA" id="ARBA00022475"/>
    </source>
</evidence>
<evidence type="ECO:0000256" key="8">
    <source>
        <dbReference type="RuleBase" id="RU363064"/>
    </source>
</evidence>